<keyword evidence="1" id="KW-0812">Transmembrane</keyword>
<dbReference type="Proteomes" id="UP000540656">
    <property type="component" value="Unassembled WGS sequence"/>
</dbReference>
<dbReference type="RefSeq" id="WP_246279937.1">
    <property type="nucleotide sequence ID" value="NZ_JACCAA010000001.1"/>
</dbReference>
<keyword evidence="1" id="KW-1133">Transmembrane helix</keyword>
<dbReference type="AlphaFoldDB" id="A0A7Y9RY52"/>
<dbReference type="EMBL" id="JACCAA010000001">
    <property type="protein sequence ID" value="NYG58405.1"/>
    <property type="molecule type" value="Genomic_DNA"/>
</dbReference>
<keyword evidence="3" id="KW-1185">Reference proteome</keyword>
<evidence type="ECO:0000313" key="2">
    <source>
        <dbReference type="EMBL" id="NYG58405.1"/>
    </source>
</evidence>
<organism evidence="2 3">
    <name type="scientific">Nocardioides daedukensis</name>
    <dbReference type="NCBI Taxonomy" id="634462"/>
    <lineage>
        <taxon>Bacteria</taxon>
        <taxon>Bacillati</taxon>
        <taxon>Actinomycetota</taxon>
        <taxon>Actinomycetes</taxon>
        <taxon>Propionibacteriales</taxon>
        <taxon>Nocardioidaceae</taxon>
        <taxon>Nocardioides</taxon>
    </lineage>
</organism>
<evidence type="ECO:0000313" key="3">
    <source>
        <dbReference type="Proteomes" id="UP000540656"/>
    </source>
</evidence>
<reference evidence="2 3" key="1">
    <citation type="submission" date="2020-07" db="EMBL/GenBank/DDBJ databases">
        <title>Sequencing the genomes of 1000 actinobacteria strains.</title>
        <authorList>
            <person name="Klenk H.-P."/>
        </authorList>
    </citation>
    <scope>NUCLEOTIDE SEQUENCE [LARGE SCALE GENOMIC DNA]</scope>
    <source>
        <strain evidence="2 3">DSM 23819</strain>
    </source>
</reference>
<comment type="caution">
    <text evidence="2">The sequence shown here is derived from an EMBL/GenBank/DDBJ whole genome shotgun (WGS) entry which is preliminary data.</text>
</comment>
<evidence type="ECO:0000256" key="1">
    <source>
        <dbReference type="SAM" id="Phobius"/>
    </source>
</evidence>
<sequence length="153" mass="16303">MNRLNRSNRRECDEDGSALVEVTWLSILLMVPLVYVLISVFTVQSAAFGTSAASRAAGRAFSIAESEEAGERQARLAAEVSLRDQGVEPGAFSLEINCSAGRGNCHQPGSVITVIVRTQIRLPLAPDVLGGGAPSFRLDAKHSVPYGKYRAAS</sequence>
<feature type="transmembrane region" description="Helical" evidence="1">
    <location>
        <begin position="24"/>
        <end position="49"/>
    </location>
</feature>
<proteinExistence type="predicted"/>
<accession>A0A7Y9RY52</accession>
<evidence type="ECO:0008006" key="4">
    <source>
        <dbReference type="Google" id="ProtNLM"/>
    </source>
</evidence>
<gene>
    <name evidence="2" type="ORF">BJ980_001328</name>
</gene>
<keyword evidence="1" id="KW-0472">Membrane</keyword>
<name>A0A7Y9RY52_9ACTN</name>
<protein>
    <recommendedName>
        <fullName evidence="4">Pilus assembly protein</fullName>
    </recommendedName>
</protein>